<dbReference type="EMBL" id="JARACI010001132">
    <property type="protein sequence ID" value="MDD9207622.1"/>
    <property type="molecule type" value="Genomic_DNA"/>
</dbReference>
<dbReference type="InterPro" id="IPR004276">
    <property type="entry name" value="GlycoTrans_28_N"/>
</dbReference>
<dbReference type="SUPFAM" id="SSF53756">
    <property type="entry name" value="UDP-Glycosyltransferase/glycogen phosphorylase"/>
    <property type="match status" value="1"/>
</dbReference>
<feature type="domain" description="Glycosyltransferase family 28 N-terminal" evidence="1">
    <location>
        <begin position="4"/>
        <end position="126"/>
    </location>
</feature>
<evidence type="ECO:0000259" key="1">
    <source>
        <dbReference type="Pfam" id="PF03033"/>
    </source>
</evidence>
<comment type="caution">
    <text evidence="3">The sequence shown here is derived from an EMBL/GenBank/DDBJ whole genome shotgun (WGS) entry which is preliminary data.</text>
</comment>
<name>A0ABT5TZW7_9MICO</name>
<proteinExistence type="predicted"/>
<gene>
    <name evidence="3" type="ORF">PU560_14285</name>
</gene>
<dbReference type="PANTHER" id="PTHR48050:SF13">
    <property type="entry name" value="STEROL 3-BETA-GLUCOSYLTRANSFERASE UGT80A2"/>
    <property type="match status" value="1"/>
</dbReference>
<dbReference type="CDD" id="cd03784">
    <property type="entry name" value="GT1_Gtf-like"/>
    <property type="match status" value="1"/>
</dbReference>
<sequence length="411" mass="44383">MHAVLTAVGSHGDVLPVVGLGRALAARGHRVTVMTNPYFRQLVEGAGLELAPIGTAEQYTAATTDPELWHPQRALRVVVRRAVLPGMRPAYDYLAGLDPARTVVAASALALGARLAQERLGMRLATVHLQPSLFLSAHDNAELGGLPSPDWLPTAVQELRLRAVERVFLDPLLAPGLNAFRGELGLPPVRSVLRRWIHSPQRVIGLFPEWFAPPQPDWPPQTVLTGFLDERAGATALDPALQAFLDDGAPPLVVTAGSAMRQGAALFRAAVHAARRLGRRAVLLTGYPEQLPDPLPAGMHHVTWAPLPQLLPRAAALVHHGGIGTSAQGLRAGVPQLVVPFSHDQPDNANRLRALGVADRFDPHRLTEDRLAVSLDRLLRDAETRRRCARCAARVDMEAAADQTCRLIEAL</sequence>
<keyword evidence="4" id="KW-1185">Reference proteome</keyword>
<dbReference type="InterPro" id="IPR050426">
    <property type="entry name" value="Glycosyltransferase_28"/>
</dbReference>
<evidence type="ECO:0000259" key="2">
    <source>
        <dbReference type="Pfam" id="PF06722"/>
    </source>
</evidence>
<dbReference type="InterPro" id="IPR010610">
    <property type="entry name" value="EryCIII-like_C"/>
</dbReference>
<evidence type="ECO:0000313" key="3">
    <source>
        <dbReference type="EMBL" id="MDD9207622.1"/>
    </source>
</evidence>
<dbReference type="PANTHER" id="PTHR48050">
    <property type="entry name" value="STEROL 3-BETA-GLUCOSYLTRANSFERASE"/>
    <property type="match status" value="1"/>
</dbReference>
<protein>
    <submittedName>
        <fullName evidence="3">Glycosyltransferase</fullName>
    </submittedName>
</protein>
<reference evidence="3" key="1">
    <citation type="submission" date="2023-02" db="EMBL/GenBank/DDBJ databases">
        <title>Georgenia sp.10Sc9-8, isolated from a soil sample collected from the Taklamakan desert.</title>
        <authorList>
            <person name="Liu S."/>
        </authorList>
    </citation>
    <scope>NUCLEOTIDE SEQUENCE</scope>
    <source>
        <strain evidence="3">10Sc9-8</strain>
    </source>
</reference>
<dbReference type="Pfam" id="PF03033">
    <property type="entry name" value="Glyco_transf_28"/>
    <property type="match status" value="1"/>
</dbReference>
<dbReference type="InterPro" id="IPR002213">
    <property type="entry name" value="UDP_glucos_trans"/>
</dbReference>
<dbReference type="Pfam" id="PF06722">
    <property type="entry name" value="EryCIII-like_C"/>
    <property type="match status" value="1"/>
</dbReference>
<feature type="domain" description="Erythromycin biosynthesis protein CIII-like C-terminal" evidence="2">
    <location>
        <begin position="294"/>
        <end position="393"/>
    </location>
</feature>
<dbReference type="Proteomes" id="UP001165561">
    <property type="component" value="Unassembled WGS sequence"/>
</dbReference>
<evidence type="ECO:0000313" key="4">
    <source>
        <dbReference type="Proteomes" id="UP001165561"/>
    </source>
</evidence>
<accession>A0ABT5TZW7</accession>
<organism evidence="3 4">
    <name type="scientific">Georgenia halotolerans</name>
    <dbReference type="NCBI Taxonomy" id="3028317"/>
    <lineage>
        <taxon>Bacteria</taxon>
        <taxon>Bacillati</taxon>
        <taxon>Actinomycetota</taxon>
        <taxon>Actinomycetes</taxon>
        <taxon>Micrococcales</taxon>
        <taxon>Bogoriellaceae</taxon>
        <taxon>Georgenia</taxon>
    </lineage>
</organism>
<dbReference type="Gene3D" id="3.40.50.2000">
    <property type="entry name" value="Glycogen Phosphorylase B"/>
    <property type="match status" value="2"/>
</dbReference>